<dbReference type="EMBL" id="CAAALY010132990">
    <property type="protein sequence ID" value="VEL32320.1"/>
    <property type="molecule type" value="Genomic_DNA"/>
</dbReference>
<evidence type="ECO:0000313" key="2">
    <source>
        <dbReference type="Proteomes" id="UP000784294"/>
    </source>
</evidence>
<reference evidence="1" key="1">
    <citation type="submission" date="2018-11" db="EMBL/GenBank/DDBJ databases">
        <authorList>
            <consortium name="Pathogen Informatics"/>
        </authorList>
    </citation>
    <scope>NUCLEOTIDE SEQUENCE</scope>
</reference>
<name>A0A3S5AUG1_9PLAT</name>
<comment type="caution">
    <text evidence="1">The sequence shown here is derived from an EMBL/GenBank/DDBJ whole genome shotgun (WGS) entry which is preliminary data.</text>
</comment>
<sequence length="102" mass="10848">EVSYLQNGEDGKSNDILPSTIALPRCDVDDQLLEAVRNAAVGLAVPVAELVNSLASDWLKPICVQLEEAAKAACSAGNAVVRKTEDQMRQAIQEANSLKVSL</sequence>
<keyword evidence="2" id="KW-1185">Reference proteome</keyword>
<organism evidence="1 2">
    <name type="scientific">Protopolystoma xenopodis</name>
    <dbReference type="NCBI Taxonomy" id="117903"/>
    <lineage>
        <taxon>Eukaryota</taxon>
        <taxon>Metazoa</taxon>
        <taxon>Spiralia</taxon>
        <taxon>Lophotrochozoa</taxon>
        <taxon>Platyhelminthes</taxon>
        <taxon>Monogenea</taxon>
        <taxon>Polyopisthocotylea</taxon>
        <taxon>Polystomatidea</taxon>
        <taxon>Polystomatidae</taxon>
        <taxon>Protopolystoma</taxon>
    </lineage>
</organism>
<evidence type="ECO:0000313" key="1">
    <source>
        <dbReference type="EMBL" id="VEL32320.1"/>
    </source>
</evidence>
<proteinExistence type="predicted"/>
<feature type="non-terminal residue" evidence="1">
    <location>
        <position position="1"/>
    </location>
</feature>
<dbReference type="AlphaFoldDB" id="A0A3S5AUG1"/>
<gene>
    <name evidence="1" type="ORF">PXEA_LOCUS25760</name>
</gene>
<protein>
    <submittedName>
        <fullName evidence="1">Uncharacterized protein</fullName>
    </submittedName>
</protein>
<dbReference type="Proteomes" id="UP000784294">
    <property type="component" value="Unassembled WGS sequence"/>
</dbReference>
<accession>A0A3S5AUG1</accession>